<protein>
    <submittedName>
        <fullName evidence="1">Pyridoxal phosphate-dependent transferase</fullName>
    </submittedName>
</protein>
<reference evidence="1 2" key="1">
    <citation type="journal article" date="2015" name="Sci. Rep.">
        <title>Genome of the facultative scuticociliatosis pathogen Pseudocohnilembus persalinus provides insight into its virulence through horizontal gene transfer.</title>
        <authorList>
            <person name="Xiong J."/>
            <person name="Wang G."/>
            <person name="Cheng J."/>
            <person name="Tian M."/>
            <person name="Pan X."/>
            <person name="Warren A."/>
            <person name="Jiang C."/>
            <person name="Yuan D."/>
            <person name="Miao W."/>
        </authorList>
    </citation>
    <scope>NUCLEOTIDE SEQUENCE [LARGE SCALE GENOMIC DNA]</scope>
    <source>
        <strain evidence="1">36N120E</strain>
    </source>
</reference>
<evidence type="ECO:0000313" key="1">
    <source>
        <dbReference type="EMBL" id="KRW98247.1"/>
    </source>
</evidence>
<dbReference type="InterPro" id="IPR015424">
    <property type="entry name" value="PyrdxlP-dep_Trfase"/>
</dbReference>
<dbReference type="PANTHER" id="PTHR30244:SF34">
    <property type="entry name" value="DTDP-4-AMINO-4,6-DIDEOXYGALACTOSE TRANSAMINASE"/>
    <property type="match status" value="1"/>
</dbReference>
<evidence type="ECO:0000313" key="2">
    <source>
        <dbReference type="Proteomes" id="UP000054937"/>
    </source>
</evidence>
<proteinExistence type="predicted"/>
<dbReference type="Pfam" id="PF01041">
    <property type="entry name" value="DegT_DnrJ_EryC1"/>
    <property type="match status" value="1"/>
</dbReference>
<dbReference type="PANTHER" id="PTHR30244">
    <property type="entry name" value="TRANSAMINASE"/>
    <property type="match status" value="1"/>
</dbReference>
<dbReference type="GO" id="GO:0008483">
    <property type="term" value="F:transaminase activity"/>
    <property type="evidence" value="ECO:0007669"/>
    <property type="project" value="TreeGrafter"/>
</dbReference>
<dbReference type="InParanoid" id="A0A0V0Q874"/>
<dbReference type="Proteomes" id="UP000054937">
    <property type="component" value="Unassembled WGS sequence"/>
</dbReference>
<accession>A0A0V0Q874</accession>
<comment type="caution">
    <text evidence="1">The sequence shown here is derived from an EMBL/GenBank/DDBJ whole genome shotgun (WGS) entry which is preliminary data.</text>
</comment>
<dbReference type="AlphaFoldDB" id="A0A0V0Q874"/>
<dbReference type="InterPro" id="IPR000653">
    <property type="entry name" value="DegT/StrS_aminotransferase"/>
</dbReference>
<sequence length="429" mass="48988">MSNRVAKDFEILPYSALVLDIQYKQILQAMLQLVHSNDRAELIKGIEQLMVKDPQQERLLVTLSVRTALDLALQSLDLPPGSEIIVTAVNIPDMMTVFRYHGLIPVPVEIDAKTLSPKLEDIKQAYKPGKTTGLMVSYLYGAKFDSTEIFKWAKQQQLIVLEDEAESFDGPQRNGNPLADLTFFSFGSIKPATSFGGAITILRNNEVLYRKMKAIQDKYDFVPRSKFLKKCLINMGVILGTNTRFSGPLYKIITPLIDNGLVQIDYREYFVSKIRGFQTTQQRFLEAFRYQMPTPMIYLLLMRLSQFDYQELQQNTNKLNFAQQQLIDYGLEVPGILTSDPYLFYKIIISRGAVGTYLGATQLKVVPSPLGHSYKYPQKTEEFFKQIVYLPIHKDVPQSGIEKIIKQAVETEKIVKNLKSRKLADYPKL</sequence>
<dbReference type="OrthoDB" id="283814at2759"/>
<dbReference type="InterPro" id="IPR015421">
    <property type="entry name" value="PyrdxlP-dep_Trfase_major"/>
</dbReference>
<name>A0A0V0Q874_PSEPJ</name>
<dbReference type="EMBL" id="LDAU01000260">
    <property type="protein sequence ID" value="KRW98247.1"/>
    <property type="molecule type" value="Genomic_DNA"/>
</dbReference>
<dbReference type="OMA" id="NTLWAYL"/>
<keyword evidence="1" id="KW-0808">Transferase</keyword>
<keyword evidence="2" id="KW-1185">Reference proteome</keyword>
<dbReference type="GO" id="GO:0000271">
    <property type="term" value="P:polysaccharide biosynthetic process"/>
    <property type="evidence" value="ECO:0007669"/>
    <property type="project" value="TreeGrafter"/>
</dbReference>
<dbReference type="SUPFAM" id="SSF53383">
    <property type="entry name" value="PLP-dependent transferases"/>
    <property type="match status" value="1"/>
</dbReference>
<organism evidence="1 2">
    <name type="scientific">Pseudocohnilembus persalinus</name>
    <name type="common">Ciliate</name>
    <dbReference type="NCBI Taxonomy" id="266149"/>
    <lineage>
        <taxon>Eukaryota</taxon>
        <taxon>Sar</taxon>
        <taxon>Alveolata</taxon>
        <taxon>Ciliophora</taxon>
        <taxon>Intramacronucleata</taxon>
        <taxon>Oligohymenophorea</taxon>
        <taxon>Scuticociliatia</taxon>
        <taxon>Philasterida</taxon>
        <taxon>Pseudocohnilembidae</taxon>
        <taxon>Pseudocohnilembus</taxon>
    </lineage>
</organism>
<dbReference type="Gene3D" id="3.40.640.10">
    <property type="entry name" value="Type I PLP-dependent aspartate aminotransferase-like (Major domain)"/>
    <property type="match status" value="1"/>
</dbReference>
<gene>
    <name evidence="1" type="ORF">PPERSA_05591</name>
</gene>
<dbReference type="GO" id="GO:0030170">
    <property type="term" value="F:pyridoxal phosphate binding"/>
    <property type="evidence" value="ECO:0007669"/>
    <property type="project" value="TreeGrafter"/>
</dbReference>